<proteinExistence type="predicted"/>
<organism evidence="2 4">
    <name type="scientific">Perkinsus olseni</name>
    <name type="common">Perkinsus atlanticus</name>
    <dbReference type="NCBI Taxonomy" id="32597"/>
    <lineage>
        <taxon>Eukaryota</taxon>
        <taxon>Sar</taxon>
        <taxon>Alveolata</taxon>
        <taxon>Perkinsozoa</taxon>
        <taxon>Perkinsea</taxon>
        <taxon>Perkinsida</taxon>
        <taxon>Perkinsidae</taxon>
        <taxon>Perkinsus</taxon>
    </lineage>
</organism>
<evidence type="ECO:0000313" key="2">
    <source>
        <dbReference type="EMBL" id="KAF4651031.1"/>
    </source>
</evidence>
<evidence type="ECO:0000256" key="1">
    <source>
        <dbReference type="SAM" id="SignalP"/>
    </source>
</evidence>
<sequence>MSLIVLPILVALLFGFSVAVLRDQYLWDGPMSVILTVYRNRASVSLAYSCFNSTGRTFQVGRFELNRVISNEYQVVFGTVAAYLFLIDEIRRNCPVSPLIYGDLPVITFSDNLPTVRVGGKDATFERVPDGFYEPFHYKRGTAEIDLSYMLVPPIQVEVTCTVPTSPTLSPGRIRKSVFQTVDGSLKRNGVSKIFTAGPDSLERLHSEVEESCNLKMASDDFKHVVANSDNAATVFGGSVIYLTAVYA</sequence>
<dbReference type="EMBL" id="JABANN010000935">
    <property type="protein sequence ID" value="KAF4652270.1"/>
    <property type="molecule type" value="Genomic_DNA"/>
</dbReference>
<name>A0A7J6KWQ9_PEROL</name>
<feature type="signal peptide" evidence="1">
    <location>
        <begin position="1"/>
        <end position="19"/>
    </location>
</feature>
<keyword evidence="1" id="KW-0732">Signal</keyword>
<dbReference type="OrthoDB" id="10408085at2759"/>
<dbReference type="Proteomes" id="UP000570595">
    <property type="component" value="Unassembled WGS sequence"/>
</dbReference>
<evidence type="ECO:0000313" key="4">
    <source>
        <dbReference type="Proteomes" id="UP000570595"/>
    </source>
</evidence>
<feature type="chain" id="PRO_5036205272" evidence="1">
    <location>
        <begin position="20"/>
        <end position="248"/>
    </location>
</feature>
<protein>
    <submittedName>
        <fullName evidence="2">Uncharacterized protein</fullName>
    </submittedName>
</protein>
<accession>A0A7J6KWQ9</accession>
<evidence type="ECO:0000313" key="3">
    <source>
        <dbReference type="EMBL" id="KAF4652270.1"/>
    </source>
</evidence>
<dbReference type="Proteomes" id="UP000572268">
    <property type="component" value="Unassembled WGS sequence"/>
</dbReference>
<reference evidence="4 5" key="1">
    <citation type="submission" date="2020-04" db="EMBL/GenBank/DDBJ databases">
        <title>Perkinsus olseni comparative genomics.</title>
        <authorList>
            <person name="Bogema D.R."/>
        </authorList>
    </citation>
    <scope>NUCLEOTIDE SEQUENCE [LARGE SCALE GENOMIC DNA]</scope>
    <source>
        <strain evidence="2">ATCC PRA-179</strain>
        <strain evidence="3">ATCC PRA-31</strain>
    </source>
</reference>
<comment type="caution">
    <text evidence="2">The sequence shown here is derived from an EMBL/GenBank/DDBJ whole genome shotgun (WGS) entry which is preliminary data.</text>
</comment>
<dbReference type="EMBL" id="JABAHT010000923">
    <property type="protein sequence ID" value="KAF4651031.1"/>
    <property type="molecule type" value="Genomic_DNA"/>
</dbReference>
<dbReference type="AlphaFoldDB" id="A0A7J6KWQ9"/>
<gene>
    <name evidence="3" type="ORF">FOL46_009816</name>
    <name evidence="2" type="ORF">FOZ61_010857</name>
</gene>
<evidence type="ECO:0000313" key="5">
    <source>
        <dbReference type="Proteomes" id="UP000572268"/>
    </source>
</evidence>